<organism evidence="1 2">
    <name type="scientific">Citrus sinensis</name>
    <name type="common">Sweet orange</name>
    <name type="synonym">Citrus aurantium var. sinensis</name>
    <dbReference type="NCBI Taxonomy" id="2711"/>
    <lineage>
        <taxon>Eukaryota</taxon>
        <taxon>Viridiplantae</taxon>
        <taxon>Streptophyta</taxon>
        <taxon>Embryophyta</taxon>
        <taxon>Tracheophyta</taxon>
        <taxon>Spermatophyta</taxon>
        <taxon>Magnoliopsida</taxon>
        <taxon>eudicotyledons</taxon>
        <taxon>Gunneridae</taxon>
        <taxon>Pentapetalae</taxon>
        <taxon>rosids</taxon>
        <taxon>malvids</taxon>
        <taxon>Sapindales</taxon>
        <taxon>Rutaceae</taxon>
        <taxon>Aurantioideae</taxon>
        <taxon>Citrus</taxon>
    </lineage>
</organism>
<name>A0A067DKQ4_CITSI</name>
<dbReference type="EMBL" id="KK786444">
    <property type="protein sequence ID" value="KDO39597.1"/>
    <property type="molecule type" value="Genomic_DNA"/>
</dbReference>
<reference evidence="1 2" key="1">
    <citation type="submission" date="2014-04" db="EMBL/GenBank/DDBJ databases">
        <authorList>
            <consortium name="International Citrus Genome Consortium"/>
            <person name="Gmitter F."/>
            <person name="Chen C."/>
            <person name="Farmerie W."/>
            <person name="Harkins T."/>
            <person name="Desany B."/>
            <person name="Mohiuddin M."/>
            <person name="Kodira C."/>
            <person name="Borodovsky M."/>
            <person name="Lomsadze A."/>
            <person name="Burns P."/>
            <person name="Jenkins J."/>
            <person name="Prochnik S."/>
            <person name="Shu S."/>
            <person name="Chapman J."/>
            <person name="Pitluck S."/>
            <person name="Schmutz J."/>
            <person name="Rokhsar D."/>
        </authorList>
    </citation>
    <scope>NUCLEOTIDE SEQUENCE</scope>
</reference>
<proteinExistence type="predicted"/>
<evidence type="ECO:0000313" key="1">
    <source>
        <dbReference type="EMBL" id="KDO39597.1"/>
    </source>
</evidence>
<gene>
    <name evidence="1" type="ORF">CISIN_1g041883mg</name>
</gene>
<sequence>MNDAGEIDPRDKIWAASHRWGTVVIAYKKKASH</sequence>
<dbReference type="AlphaFoldDB" id="A0A067DKQ4"/>
<accession>A0A067DKQ4</accession>
<protein>
    <submittedName>
        <fullName evidence="1">Uncharacterized protein</fullName>
    </submittedName>
</protein>
<dbReference type="Proteomes" id="UP000027120">
    <property type="component" value="Unassembled WGS sequence"/>
</dbReference>
<keyword evidence="2" id="KW-1185">Reference proteome</keyword>
<evidence type="ECO:0000313" key="2">
    <source>
        <dbReference type="Proteomes" id="UP000027120"/>
    </source>
</evidence>